<reference evidence="5 6" key="1">
    <citation type="submission" date="2014-06" db="EMBL/GenBank/DDBJ databases">
        <authorList>
            <person name="Swart Estienne"/>
        </authorList>
    </citation>
    <scope>NUCLEOTIDE SEQUENCE [LARGE SCALE GENOMIC DNA]</scope>
    <source>
        <strain evidence="5 6">130c</strain>
    </source>
</reference>
<dbReference type="OMA" id="FNPMNNG"/>
<proteinExistence type="inferred from homology"/>
<dbReference type="Proteomes" id="UP000039865">
    <property type="component" value="Unassembled WGS sequence"/>
</dbReference>
<feature type="compositionally biased region" description="Basic and acidic residues" evidence="3">
    <location>
        <begin position="1"/>
        <end position="23"/>
    </location>
</feature>
<evidence type="ECO:0000313" key="6">
    <source>
        <dbReference type="Proteomes" id="UP000039865"/>
    </source>
</evidence>
<evidence type="ECO:0000259" key="4">
    <source>
        <dbReference type="Pfam" id="PF01765"/>
    </source>
</evidence>
<dbReference type="GO" id="GO:0006412">
    <property type="term" value="P:translation"/>
    <property type="evidence" value="ECO:0007669"/>
    <property type="project" value="UniProtKB-KW"/>
</dbReference>
<dbReference type="InterPro" id="IPR002661">
    <property type="entry name" value="Ribosome_recyc_fac"/>
</dbReference>
<dbReference type="Pfam" id="PF01765">
    <property type="entry name" value="RRF"/>
    <property type="match status" value="1"/>
</dbReference>
<accession>A0A078AT82</accession>
<dbReference type="PANTHER" id="PTHR20982:SF3">
    <property type="entry name" value="MITOCHONDRIAL RIBOSOME RECYCLING FACTOR PSEUDO 1"/>
    <property type="match status" value="1"/>
</dbReference>
<feature type="domain" description="Ribosome recycling factor" evidence="4">
    <location>
        <begin position="50"/>
        <end position="210"/>
    </location>
</feature>
<organism evidence="5 6">
    <name type="scientific">Stylonychia lemnae</name>
    <name type="common">Ciliate</name>
    <dbReference type="NCBI Taxonomy" id="5949"/>
    <lineage>
        <taxon>Eukaryota</taxon>
        <taxon>Sar</taxon>
        <taxon>Alveolata</taxon>
        <taxon>Ciliophora</taxon>
        <taxon>Intramacronucleata</taxon>
        <taxon>Spirotrichea</taxon>
        <taxon>Stichotrichia</taxon>
        <taxon>Sporadotrichida</taxon>
        <taxon>Oxytrichidae</taxon>
        <taxon>Stylonychinae</taxon>
        <taxon>Stylonychia</taxon>
    </lineage>
</organism>
<dbReference type="PANTHER" id="PTHR20982">
    <property type="entry name" value="RIBOSOME RECYCLING FACTOR"/>
    <property type="match status" value="1"/>
</dbReference>
<evidence type="ECO:0000256" key="2">
    <source>
        <dbReference type="ARBA" id="ARBA00022917"/>
    </source>
</evidence>
<evidence type="ECO:0000256" key="1">
    <source>
        <dbReference type="ARBA" id="ARBA00005912"/>
    </source>
</evidence>
<dbReference type="GO" id="GO:0005739">
    <property type="term" value="C:mitochondrion"/>
    <property type="evidence" value="ECO:0007669"/>
    <property type="project" value="TreeGrafter"/>
</dbReference>
<dbReference type="OrthoDB" id="407355at2759"/>
<dbReference type="InterPro" id="IPR036191">
    <property type="entry name" value="RRF_sf"/>
</dbReference>
<dbReference type="AlphaFoldDB" id="A0A078AT82"/>
<dbReference type="Gene3D" id="1.10.132.20">
    <property type="entry name" value="Ribosome-recycling factor"/>
    <property type="match status" value="1"/>
</dbReference>
<dbReference type="Gene3D" id="3.30.1360.40">
    <property type="match status" value="1"/>
</dbReference>
<dbReference type="EMBL" id="CCKQ01012469">
    <property type="protein sequence ID" value="CDW84088.1"/>
    <property type="molecule type" value="Genomic_DNA"/>
</dbReference>
<comment type="similarity">
    <text evidence="1">Belongs to the RRF family.</text>
</comment>
<dbReference type="GO" id="GO:0043023">
    <property type="term" value="F:ribosomal large subunit binding"/>
    <property type="evidence" value="ECO:0007669"/>
    <property type="project" value="TreeGrafter"/>
</dbReference>
<sequence length="213" mass="24501">MSFAKKDEKNKKDDKKQKEKEQVHQQFEGQDLNTVKRDYDTKLQESIIELQESLKAVKSGRASTDIFDDIEVTAYGEKHPFSDLCQTIVKGNNNMLVRVFDENVKDDVIKALTRSELDLNCTLEGKDIKVKLGTTKKETIDAAIKQIKSCGDDFKLALKDIRHEMMQTVKKLEKILPQEEIKVFQKDLEKLCTNKEADAKKHIDAKEKEIKAQ</sequence>
<name>A0A078AT82_STYLE</name>
<keyword evidence="6" id="KW-1185">Reference proteome</keyword>
<dbReference type="SUPFAM" id="SSF55194">
    <property type="entry name" value="Ribosome recycling factor, RRF"/>
    <property type="match status" value="1"/>
</dbReference>
<protein>
    <submittedName>
        <fullName evidence="5">Ribosome recycling factor</fullName>
    </submittedName>
</protein>
<keyword evidence="2" id="KW-0648">Protein biosynthesis</keyword>
<dbReference type="InParanoid" id="A0A078AT82"/>
<evidence type="ECO:0000313" key="5">
    <source>
        <dbReference type="EMBL" id="CDW84088.1"/>
    </source>
</evidence>
<gene>
    <name evidence="5" type="primary">Contig2946.g3148</name>
    <name evidence="5" type="ORF">STYLEM_13145</name>
</gene>
<evidence type="ECO:0000256" key="3">
    <source>
        <dbReference type="SAM" id="MobiDB-lite"/>
    </source>
</evidence>
<dbReference type="InterPro" id="IPR023584">
    <property type="entry name" value="Ribosome_recyc_fac_dom"/>
</dbReference>
<feature type="region of interest" description="Disordered" evidence="3">
    <location>
        <begin position="1"/>
        <end position="32"/>
    </location>
</feature>